<evidence type="ECO:0000256" key="2">
    <source>
        <dbReference type="HAMAP-Rule" id="MF_00611"/>
    </source>
</evidence>
<evidence type="ECO:0000259" key="4">
    <source>
        <dbReference type="Pfam" id="PF04216"/>
    </source>
</evidence>
<gene>
    <name evidence="2 7" type="primary">fdhE</name>
    <name evidence="7" type="ORF">E6C76_10835</name>
</gene>
<dbReference type="NCBIfam" id="TIGR01562">
    <property type="entry name" value="FdhE"/>
    <property type="match status" value="1"/>
</dbReference>
<dbReference type="Pfam" id="PF24860">
    <property type="entry name" value="FdhE_C"/>
    <property type="match status" value="1"/>
</dbReference>
<comment type="similarity">
    <text evidence="2">Belongs to the FdhE family.</text>
</comment>
<evidence type="ECO:0000313" key="8">
    <source>
        <dbReference type="Proteomes" id="UP000308430"/>
    </source>
</evidence>
<dbReference type="GO" id="GO:0008199">
    <property type="term" value="F:ferric iron binding"/>
    <property type="evidence" value="ECO:0007669"/>
    <property type="project" value="TreeGrafter"/>
</dbReference>
<dbReference type="PIRSF" id="PIRSF018296">
    <property type="entry name" value="Format_dh_formtn"/>
    <property type="match status" value="1"/>
</dbReference>
<dbReference type="Pfam" id="PF24859">
    <property type="entry name" value="FdhE_central"/>
    <property type="match status" value="1"/>
</dbReference>
<dbReference type="PANTHER" id="PTHR37689">
    <property type="entry name" value="PROTEIN FDHE"/>
    <property type="match status" value="1"/>
</dbReference>
<dbReference type="AlphaFoldDB" id="A0A4S4AWW6"/>
<evidence type="ECO:0000256" key="3">
    <source>
        <dbReference type="SAM" id="MobiDB-lite"/>
    </source>
</evidence>
<dbReference type="InterPro" id="IPR056797">
    <property type="entry name" value="FdhE_central"/>
</dbReference>
<name>A0A4S4AWW6_9RHOO</name>
<protein>
    <recommendedName>
        <fullName evidence="2">Protein FdhE homolog</fullName>
    </recommendedName>
</protein>
<dbReference type="PANTHER" id="PTHR37689:SF1">
    <property type="entry name" value="PROTEIN FDHE"/>
    <property type="match status" value="1"/>
</dbReference>
<dbReference type="Gene3D" id="3.90.1670.10">
    <property type="entry name" value="FdhE-like domain"/>
    <property type="match status" value="1"/>
</dbReference>
<dbReference type="HAMAP" id="MF_00611">
    <property type="entry name" value="FdeH"/>
    <property type="match status" value="1"/>
</dbReference>
<dbReference type="OrthoDB" id="9794151at2"/>
<dbReference type="InterPro" id="IPR006452">
    <property type="entry name" value="Formate_DH_accessory"/>
</dbReference>
<dbReference type="InterPro" id="IPR024064">
    <property type="entry name" value="FdhE-like_sf"/>
</dbReference>
<reference evidence="7 8" key="1">
    <citation type="submission" date="2019-04" db="EMBL/GenBank/DDBJ databases">
        <title>Azoarcus nasutitermitis sp. nov. isolated from termite nest.</title>
        <authorList>
            <person name="Lin S.-Y."/>
            <person name="Hameed A."/>
            <person name="Hsu Y.-H."/>
            <person name="Young C.-C."/>
        </authorList>
    </citation>
    <scope>NUCLEOTIDE SEQUENCE [LARGE SCALE GENOMIC DNA]</scope>
    <source>
        <strain evidence="7 8">CC-YHH838</strain>
    </source>
</reference>
<dbReference type="GO" id="GO:0005829">
    <property type="term" value="C:cytosol"/>
    <property type="evidence" value="ECO:0007669"/>
    <property type="project" value="TreeGrafter"/>
</dbReference>
<dbReference type="Pfam" id="PF04216">
    <property type="entry name" value="FdhE_N"/>
    <property type="match status" value="1"/>
</dbReference>
<sequence length="313" mass="33576">MSFDTTQNPLAGVGQINPGEKPADVHPPVRPAVFADRARRFDALAAGHALGDYLRLLGRISALQHECLRDHPAVALPTADALARALEFSMPPVPVTGWPRDPAWRTHLKHIVAGLRTDATPAVAAVLDAIDAADEAELERLADAVLAADYAVEGAAGRLPLIAAALQVYWTHMACAPELAGLKRLDVDNVCPCCGSLPVTSVLRIGYEVANLRYLHCSICNTEWNLTRARCVSCGELQKISYRHIEGSQGSVRAECCEACHGYLKIVQQDKDPLVDPVADDLASLTLDLLVDEAGFERTGPNPLFIPGNTGEA</sequence>
<evidence type="ECO:0000259" key="6">
    <source>
        <dbReference type="Pfam" id="PF24860"/>
    </source>
</evidence>
<comment type="function">
    <text evidence="2">Necessary for formate dehydrogenase activity.</text>
</comment>
<feature type="domain" description="FdhE C-terminal" evidence="6">
    <location>
        <begin position="230"/>
        <end position="305"/>
    </location>
</feature>
<dbReference type="RefSeq" id="WP_136348271.1">
    <property type="nucleotide sequence ID" value="NZ_SSOC01000004.1"/>
</dbReference>
<dbReference type="InterPro" id="IPR056774">
    <property type="entry name" value="FdhE_N"/>
</dbReference>
<evidence type="ECO:0000256" key="1">
    <source>
        <dbReference type="ARBA" id="ARBA00022490"/>
    </source>
</evidence>
<accession>A0A4S4AWW6</accession>
<comment type="caution">
    <text evidence="7">The sequence shown here is derived from an EMBL/GenBank/DDBJ whole genome shotgun (WGS) entry which is preliminary data.</text>
</comment>
<evidence type="ECO:0000259" key="5">
    <source>
        <dbReference type="Pfam" id="PF24859"/>
    </source>
</evidence>
<proteinExistence type="inferred from homology"/>
<organism evidence="7 8">
    <name type="scientific">Pseudothauera nasutitermitis</name>
    <dbReference type="NCBI Taxonomy" id="2565930"/>
    <lineage>
        <taxon>Bacteria</taxon>
        <taxon>Pseudomonadati</taxon>
        <taxon>Pseudomonadota</taxon>
        <taxon>Betaproteobacteria</taxon>
        <taxon>Rhodocyclales</taxon>
        <taxon>Zoogloeaceae</taxon>
        <taxon>Pseudothauera</taxon>
    </lineage>
</organism>
<dbReference type="EMBL" id="SSOC01000004">
    <property type="protein sequence ID" value="THF64552.1"/>
    <property type="molecule type" value="Genomic_DNA"/>
</dbReference>
<keyword evidence="8" id="KW-1185">Reference proteome</keyword>
<feature type="domain" description="FdhE central" evidence="5">
    <location>
        <begin position="190"/>
        <end position="228"/>
    </location>
</feature>
<dbReference type="Proteomes" id="UP000308430">
    <property type="component" value="Unassembled WGS sequence"/>
</dbReference>
<evidence type="ECO:0000313" key="7">
    <source>
        <dbReference type="EMBL" id="THF64552.1"/>
    </source>
</evidence>
<dbReference type="GO" id="GO:0051604">
    <property type="term" value="P:protein maturation"/>
    <property type="evidence" value="ECO:0007669"/>
    <property type="project" value="TreeGrafter"/>
</dbReference>
<dbReference type="CDD" id="cd16341">
    <property type="entry name" value="FdhE"/>
    <property type="match status" value="1"/>
</dbReference>
<feature type="domain" description="FdhE N-terminal" evidence="4">
    <location>
        <begin position="28"/>
        <end position="176"/>
    </location>
</feature>
<dbReference type="InterPro" id="IPR056796">
    <property type="entry name" value="FdhE_C"/>
</dbReference>
<keyword evidence="1 2" id="KW-0963">Cytoplasm</keyword>
<comment type="subcellular location">
    <subcellularLocation>
        <location evidence="2">Cytoplasm</location>
    </subcellularLocation>
</comment>
<feature type="region of interest" description="Disordered" evidence="3">
    <location>
        <begin position="1"/>
        <end position="26"/>
    </location>
</feature>
<dbReference type="SUPFAM" id="SSF144020">
    <property type="entry name" value="FdhE-like"/>
    <property type="match status" value="1"/>
</dbReference>